<reference evidence="1 2" key="1">
    <citation type="journal article" date="2015" name="Genome Announc.">
        <title>Genome Assemblies of Three Soil-Associated Devosia species: D. insulae, D. limi, and D. soli.</title>
        <authorList>
            <person name="Hassan Y.I."/>
            <person name="Lepp D."/>
            <person name="Zhou T."/>
        </authorList>
    </citation>
    <scope>NUCLEOTIDE SEQUENCE [LARGE SCALE GENOMIC DNA]</scope>
    <source>
        <strain evidence="1 2">DS-56</strain>
    </source>
</reference>
<dbReference type="AlphaFoldDB" id="A0A1E5XV42"/>
<sequence>MYAVLLVTPIPLPFVSSQVRNLVLNSMPSGSKLELGDMALALEGFVWPVIQFKPVTFTDVKTGGTVSIDALEVGFSPLRALVGQPGATVTIVGPHLQVNQDLFGPRLAKFEYVDEPDGGRTVRIIEGQDQFPEVNLSPDGVDVKGQVPDANLGIRSDNDWLVYNLEAAAKGIAGIVQQAKLGNFSRLVVKRGALDMNDALYGVLRHFTEINIDIAPNADGKSASGNFSAGIGGSVMNGILEWVETDDGGARLKASITNLDPGAFAPFVGEQETAISVVGTASVSIDVGFTDTQKITDGLFHVDLTGMDVRVNGQFFPIATSIAEVVWDPSIGQFTMGEMQVSVAGSTGSVSGVFKLGLDPLYGPIVGMKVAARNVSIANEQGVPEAPFSEVNFQGWSAPLYGATGIDQFEAKKADGSKLVSTGRIDMVRRGTGFEMNIAGDGLSADDLKRLWPAFLASESRDWFVKNVVGGRIKKSTMRYDFPVGSLGEPGENKPIPKNAMSIDIVGVGVQIKALDTMDPITIEGEMRLSLKDNDIQISGDGATIPTSKGNISIANAGFIMGSNSDTEAVYEISGDLSGGIPALIDWVKTNQPDALKQATLPIDLDILKGQVSLGLVATFVTDKKTNKPRTMDYVVNGTLQDLETASPIEGHTIGKGQLQFRLTQAGFNIGGTTELDGVPAAISAMGTLDPKKPDVVLTAKVDSDAFNKFGVDTSAFLNGPLTVSVKPLSDGSMQLVADLKDASLSVKDLGISKAAGVKGTVAAQIKLAGDAVTIEDLDLGFGDVKLAGGLDFDLKEGLQSAEFTSFALSPGDQAQISLTPIRNGYQVRLRGDQLDLKPMLQRFFSLSGDSTGGPQATAVNNQTIAVDLELKRALGFYKTTAFNVNLDLVLRGADLQRVNLQANLGGNRSVSVTTNPTPDGKVMSVAFNDLGTLLRLMNIYPNVEGGAGSLVVETVKEQKIDVGQFSLRNFAFVNEGNVAQILGNDSQSRQMIARSNKLEFKSAEAEFVRRSDRVEITDAVLAGATVGGTARGFIYTDKRQYDITGTYVPLFGLNNAFSKLLGPLAGRDGEGLFGVTFAVRGPLDKPDFKINPMSALVPGAFRRMFEYRSKEIPRVE</sequence>
<accession>A0A1E5XV42</accession>
<gene>
    <name evidence="1" type="ORF">VW23_011610</name>
</gene>
<dbReference type="Proteomes" id="UP000095463">
    <property type="component" value="Unassembled WGS sequence"/>
</dbReference>
<keyword evidence="2" id="KW-1185">Reference proteome</keyword>
<organism evidence="1 2">
    <name type="scientific">Devosia insulae DS-56</name>
    <dbReference type="NCBI Taxonomy" id="1116389"/>
    <lineage>
        <taxon>Bacteria</taxon>
        <taxon>Pseudomonadati</taxon>
        <taxon>Pseudomonadota</taxon>
        <taxon>Alphaproteobacteria</taxon>
        <taxon>Hyphomicrobiales</taxon>
        <taxon>Devosiaceae</taxon>
        <taxon>Devosia</taxon>
    </lineage>
</organism>
<protein>
    <recommendedName>
        <fullName evidence="3">AsmA-like C-terminal domain-containing protein</fullName>
    </recommendedName>
</protein>
<name>A0A1E5XV42_9HYPH</name>
<evidence type="ECO:0008006" key="3">
    <source>
        <dbReference type="Google" id="ProtNLM"/>
    </source>
</evidence>
<proteinExistence type="predicted"/>
<comment type="caution">
    <text evidence="1">The sequence shown here is derived from an EMBL/GenBank/DDBJ whole genome shotgun (WGS) entry which is preliminary data.</text>
</comment>
<evidence type="ECO:0000313" key="2">
    <source>
        <dbReference type="Proteomes" id="UP000095463"/>
    </source>
</evidence>
<dbReference type="EMBL" id="LAJE02000072">
    <property type="protein sequence ID" value="OEO32457.1"/>
    <property type="molecule type" value="Genomic_DNA"/>
</dbReference>
<evidence type="ECO:0000313" key="1">
    <source>
        <dbReference type="EMBL" id="OEO32457.1"/>
    </source>
</evidence>